<evidence type="ECO:0000313" key="2">
    <source>
        <dbReference type="EMBL" id="MDD9205832.1"/>
    </source>
</evidence>
<organism evidence="2 3">
    <name type="scientific">Georgenia halotolerans</name>
    <dbReference type="NCBI Taxonomy" id="3028317"/>
    <lineage>
        <taxon>Bacteria</taxon>
        <taxon>Bacillati</taxon>
        <taxon>Actinomycetota</taxon>
        <taxon>Actinomycetes</taxon>
        <taxon>Micrococcales</taxon>
        <taxon>Bogoriellaceae</taxon>
        <taxon>Georgenia</taxon>
    </lineage>
</organism>
<gene>
    <name evidence="2" type="ORF">PU560_05035</name>
</gene>
<feature type="region of interest" description="Disordered" evidence="1">
    <location>
        <begin position="1"/>
        <end position="26"/>
    </location>
</feature>
<evidence type="ECO:0000313" key="3">
    <source>
        <dbReference type="Proteomes" id="UP001165561"/>
    </source>
</evidence>
<feature type="non-terminal residue" evidence="2">
    <location>
        <position position="161"/>
    </location>
</feature>
<dbReference type="InterPro" id="IPR036388">
    <property type="entry name" value="WH-like_DNA-bd_sf"/>
</dbReference>
<dbReference type="EMBL" id="JARACI010000676">
    <property type="protein sequence ID" value="MDD9205832.1"/>
    <property type="molecule type" value="Genomic_DNA"/>
</dbReference>
<dbReference type="Proteomes" id="UP001165561">
    <property type="component" value="Unassembled WGS sequence"/>
</dbReference>
<proteinExistence type="predicted"/>
<comment type="caution">
    <text evidence="2">The sequence shown here is derived from an EMBL/GenBank/DDBJ whole genome shotgun (WGS) entry which is preliminary data.</text>
</comment>
<keyword evidence="3" id="KW-1185">Reference proteome</keyword>
<name>A0ABT5TUU3_9MICO</name>
<protein>
    <recommendedName>
        <fullName evidence="4">SARP family transcriptional regulator</fullName>
    </recommendedName>
</protein>
<evidence type="ECO:0008006" key="4">
    <source>
        <dbReference type="Google" id="ProtNLM"/>
    </source>
</evidence>
<evidence type="ECO:0000256" key="1">
    <source>
        <dbReference type="SAM" id="MobiDB-lite"/>
    </source>
</evidence>
<dbReference type="Gene3D" id="1.10.10.10">
    <property type="entry name" value="Winged helix-like DNA-binding domain superfamily/Winged helix DNA-binding domain"/>
    <property type="match status" value="1"/>
</dbReference>
<accession>A0ABT5TUU3</accession>
<reference evidence="2" key="1">
    <citation type="submission" date="2023-02" db="EMBL/GenBank/DDBJ databases">
        <title>Georgenia sp.10Sc9-8, isolated from a soil sample collected from the Taklamakan desert.</title>
        <authorList>
            <person name="Liu S."/>
        </authorList>
    </citation>
    <scope>NUCLEOTIDE SEQUENCE</scope>
    <source>
        <strain evidence="2">10Sc9-8</strain>
    </source>
</reference>
<sequence length="161" mass="17547">MKDHPITELIPPPATPTGPETGSAPDPGRLCLFGGPYVVRAGHHLTVPEGSKRLLVFIALHSGRLDRRHVAGTLWPYGDDERAAGNLRSALWRLKGAGISVVEADKCSLWLRAGTTIDVQVLSEWASRLIAGEAAPADMRVPRWDPDAVDLLPGWYDDWVI</sequence>